<evidence type="ECO:0000313" key="2">
    <source>
        <dbReference type="Proteomes" id="UP000469462"/>
    </source>
</evidence>
<dbReference type="EMBL" id="WEHW01000006">
    <property type="protein sequence ID" value="KAB7652182.1"/>
    <property type="molecule type" value="Genomic_DNA"/>
</dbReference>
<dbReference type="Proteomes" id="UP000469462">
    <property type="component" value="Unassembled WGS sequence"/>
</dbReference>
<accession>A0AAI9WNQ1</accession>
<dbReference type="AlphaFoldDB" id="A0AAI9WNQ1"/>
<evidence type="ECO:0000313" key="1">
    <source>
        <dbReference type="EMBL" id="KAB7652182.1"/>
    </source>
</evidence>
<gene>
    <name evidence="1" type="ORF">GBM96_03305</name>
</gene>
<name>A0AAI9WNQ1_9BURK</name>
<keyword evidence="2" id="KW-1185">Reference proteome</keyword>
<reference evidence="1 2" key="1">
    <citation type="submission" date="2019-10" db="EMBL/GenBank/DDBJ databases">
        <title>Genome diversity of Sutterella seckii.</title>
        <authorList>
            <person name="Chaplin A.V."/>
            <person name="Sokolova S.R."/>
            <person name="Mosin K.A."/>
            <person name="Ivanova E.L."/>
            <person name="Kochetkova T.O."/>
            <person name="Goltsov A.Y."/>
            <person name="Trofimov D.Y."/>
            <person name="Efimov B.A."/>
        </authorList>
    </citation>
    <scope>NUCLEOTIDE SEQUENCE [LARGE SCALE GENOMIC DNA]</scope>
    <source>
        <strain evidence="1 2">ASD3426</strain>
    </source>
</reference>
<proteinExistence type="predicted"/>
<protein>
    <submittedName>
        <fullName evidence="1">Uncharacterized protein</fullName>
    </submittedName>
</protein>
<organism evidence="1 2">
    <name type="scientific">Sutterella seckii</name>
    <dbReference type="NCBI Taxonomy" id="1944635"/>
    <lineage>
        <taxon>Bacteria</taxon>
        <taxon>Pseudomonadati</taxon>
        <taxon>Pseudomonadota</taxon>
        <taxon>Betaproteobacteria</taxon>
        <taxon>Burkholderiales</taxon>
        <taxon>Sutterellaceae</taxon>
        <taxon>Sutterella</taxon>
    </lineage>
</organism>
<sequence>MSSALILAGSLAGCGTTGTSGTGVLSAPQAEIEAPAPVQTPNVMLVRKTVFPYDTSIAVETAFEQYGPCTPKSRLWEEVEPGDVQFSCRLDDGSVIQFEFRIDKKNKAALRMVTFTSMNDAEYAGISVRGPDADDMLKKVYMNEPLF</sequence>
<comment type="caution">
    <text evidence="1">The sequence shown here is derived from an EMBL/GenBank/DDBJ whole genome shotgun (WGS) entry which is preliminary data.</text>
</comment>